<keyword evidence="2" id="KW-0255">Endonuclease</keyword>
<dbReference type="InterPro" id="IPR008538">
    <property type="entry name" value="Uma2"/>
</dbReference>
<dbReference type="CDD" id="cd06260">
    <property type="entry name" value="DUF820-like"/>
    <property type="match status" value="1"/>
</dbReference>
<accession>A0A947GHM5</accession>
<reference evidence="2" key="1">
    <citation type="submission" date="2020-11" db="EMBL/GenBank/DDBJ databases">
        <authorList>
            <person name="Konstantinou D."/>
            <person name="Gkelis S."/>
            <person name="Popin R."/>
            <person name="Fewer D."/>
            <person name="Sivonen K."/>
        </authorList>
    </citation>
    <scope>NUCLEOTIDE SEQUENCE</scope>
    <source>
        <strain evidence="2">TAU-MAC 1115</strain>
    </source>
</reference>
<sequence>MSQTAERVRWKIRDLEVLPQSEGTNYELINGELFVTRSPHRRHQQVSGKFFAALDEWSEASGVGEAILAPGIIPSDTDNVIPDVVWISRQRLAVLEDEAGHLTGFPDLIVEVLSPGDSNIRRNRETKLKLYSVQSVQEYWIVEHRFTRQLEIYRRQQGQLALVATLITTDEATSPLLPDFFEQFTFIHNSVL</sequence>
<keyword evidence="2" id="KW-0378">Hydrolase</keyword>
<dbReference type="EMBL" id="JADOES010000009">
    <property type="protein sequence ID" value="MBT9315054.1"/>
    <property type="molecule type" value="Genomic_DNA"/>
</dbReference>
<feature type="domain" description="Putative restriction endonuclease" evidence="1">
    <location>
        <begin position="14"/>
        <end position="180"/>
    </location>
</feature>
<protein>
    <submittedName>
        <fullName evidence="2">Uma2 family endonuclease</fullName>
    </submittedName>
</protein>
<dbReference type="RefSeq" id="WP_215608127.1">
    <property type="nucleotide sequence ID" value="NZ_JADOES010000009.1"/>
</dbReference>
<evidence type="ECO:0000313" key="3">
    <source>
        <dbReference type="Proteomes" id="UP000717364"/>
    </source>
</evidence>
<organism evidence="2 3">
    <name type="scientific">Leptothoe spongobia TAU-MAC 1115</name>
    <dbReference type="NCBI Taxonomy" id="1967444"/>
    <lineage>
        <taxon>Bacteria</taxon>
        <taxon>Bacillati</taxon>
        <taxon>Cyanobacteriota</taxon>
        <taxon>Cyanophyceae</taxon>
        <taxon>Nodosilineales</taxon>
        <taxon>Cymatolegaceae</taxon>
        <taxon>Leptothoe</taxon>
        <taxon>Leptothoe spongobia</taxon>
    </lineage>
</organism>
<dbReference type="AlphaFoldDB" id="A0A947GHM5"/>
<dbReference type="Pfam" id="PF05685">
    <property type="entry name" value="Uma2"/>
    <property type="match status" value="1"/>
</dbReference>
<dbReference type="SUPFAM" id="SSF52980">
    <property type="entry name" value="Restriction endonuclease-like"/>
    <property type="match status" value="1"/>
</dbReference>
<dbReference type="GO" id="GO:0004519">
    <property type="term" value="F:endonuclease activity"/>
    <property type="evidence" value="ECO:0007669"/>
    <property type="project" value="UniProtKB-KW"/>
</dbReference>
<dbReference type="PANTHER" id="PTHR34107">
    <property type="entry name" value="SLL0198 PROTEIN-RELATED"/>
    <property type="match status" value="1"/>
</dbReference>
<proteinExistence type="predicted"/>
<gene>
    <name evidence="2" type="ORF">IXB50_06420</name>
</gene>
<keyword evidence="3" id="KW-1185">Reference proteome</keyword>
<dbReference type="Proteomes" id="UP000717364">
    <property type="component" value="Unassembled WGS sequence"/>
</dbReference>
<name>A0A947GHM5_9CYAN</name>
<dbReference type="InterPro" id="IPR012296">
    <property type="entry name" value="Nuclease_put_TT1808"/>
</dbReference>
<evidence type="ECO:0000259" key="1">
    <source>
        <dbReference type="Pfam" id="PF05685"/>
    </source>
</evidence>
<comment type="caution">
    <text evidence="2">The sequence shown here is derived from an EMBL/GenBank/DDBJ whole genome shotgun (WGS) entry which is preliminary data.</text>
</comment>
<dbReference type="Gene3D" id="3.90.1570.10">
    <property type="entry name" value="tt1808, chain A"/>
    <property type="match status" value="1"/>
</dbReference>
<dbReference type="InterPro" id="IPR011335">
    <property type="entry name" value="Restrct_endonuc-II-like"/>
</dbReference>
<keyword evidence="2" id="KW-0540">Nuclease</keyword>
<reference evidence="2" key="2">
    <citation type="journal article" date="2021" name="Mar. Drugs">
        <title>Genome Reduction and Secondary Metabolism of the Marine Sponge-Associated Cyanobacterium Leptothoe.</title>
        <authorList>
            <person name="Konstantinou D."/>
            <person name="Popin R.V."/>
            <person name="Fewer D.P."/>
            <person name="Sivonen K."/>
            <person name="Gkelis S."/>
        </authorList>
    </citation>
    <scope>NUCLEOTIDE SEQUENCE</scope>
    <source>
        <strain evidence="2">TAU-MAC 1115</strain>
    </source>
</reference>
<evidence type="ECO:0000313" key="2">
    <source>
        <dbReference type="EMBL" id="MBT9315054.1"/>
    </source>
</evidence>
<dbReference type="PANTHER" id="PTHR34107:SF4">
    <property type="entry name" value="SLL1222 PROTEIN"/>
    <property type="match status" value="1"/>
</dbReference>